<dbReference type="EMBL" id="REGN01000531">
    <property type="protein sequence ID" value="RNA41207.1"/>
    <property type="molecule type" value="Genomic_DNA"/>
</dbReference>
<accession>A0A3M7SZR0</accession>
<gene>
    <name evidence="1" type="ORF">BpHYR1_033108</name>
</gene>
<reference evidence="1 2" key="1">
    <citation type="journal article" date="2018" name="Sci. Rep.">
        <title>Genomic signatures of local adaptation to the degree of environmental predictability in rotifers.</title>
        <authorList>
            <person name="Franch-Gras L."/>
            <person name="Hahn C."/>
            <person name="Garcia-Roger E.M."/>
            <person name="Carmona M.J."/>
            <person name="Serra M."/>
            <person name="Gomez A."/>
        </authorList>
    </citation>
    <scope>NUCLEOTIDE SEQUENCE [LARGE SCALE GENOMIC DNA]</scope>
    <source>
        <strain evidence="1">HYR1</strain>
    </source>
</reference>
<proteinExistence type="predicted"/>
<feature type="non-terminal residue" evidence="1">
    <location>
        <position position="1"/>
    </location>
</feature>
<evidence type="ECO:0000313" key="2">
    <source>
        <dbReference type="Proteomes" id="UP000276133"/>
    </source>
</evidence>
<dbReference type="AlphaFoldDB" id="A0A3M7SZR0"/>
<evidence type="ECO:0000313" key="1">
    <source>
        <dbReference type="EMBL" id="RNA41207.1"/>
    </source>
</evidence>
<organism evidence="1 2">
    <name type="scientific">Brachionus plicatilis</name>
    <name type="common">Marine rotifer</name>
    <name type="synonym">Brachionus muelleri</name>
    <dbReference type="NCBI Taxonomy" id="10195"/>
    <lineage>
        <taxon>Eukaryota</taxon>
        <taxon>Metazoa</taxon>
        <taxon>Spiralia</taxon>
        <taxon>Gnathifera</taxon>
        <taxon>Rotifera</taxon>
        <taxon>Eurotatoria</taxon>
        <taxon>Monogononta</taxon>
        <taxon>Pseudotrocha</taxon>
        <taxon>Ploima</taxon>
        <taxon>Brachionidae</taxon>
        <taxon>Brachionus</taxon>
    </lineage>
</organism>
<protein>
    <submittedName>
        <fullName evidence="1">Uncharacterized protein</fullName>
    </submittedName>
</protein>
<sequence length="156" mass="18861">ICIVPWRSLTIMKLIYSIKKNTLKFNCYSLTSLSRVREKTNFCIKRLLITNKKSHFIFANFGKVHEYLTIDCIININIFLFAFNSKKRLKRSLGRLEWRLIKLELKTHYKKLFYIFELNYFLSYPNISNRLNSFICFNLYIIKKVIFLLKTLIIVR</sequence>
<name>A0A3M7SZR0_BRAPC</name>
<comment type="caution">
    <text evidence="1">The sequence shown here is derived from an EMBL/GenBank/DDBJ whole genome shotgun (WGS) entry which is preliminary data.</text>
</comment>
<dbReference type="Proteomes" id="UP000276133">
    <property type="component" value="Unassembled WGS sequence"/>
</dbReference>
<keyword evidence="2" id="KW-1185">Reference proteome</keyword>